<comment type="function">
    <text evidence="14 15">ATP-dependent DNA 3'-5' helicase required for initiation of viral DNA replication. It forms a complex with the viral E2 protein. The E1-E2 complex binds to the replication origin which contains binding sites for both proteins. During the initial step, a dimer of E1 interacts with a dimer of protein E2 leading to a complex that binds the viral origin of replication with high specificity. Then, a second dimer of E1 displaces the E2 dimer in an ATP-dependent manner to form the E1 tetramer. Following this, two E1 monomers are added to each half of the site, which results in the formation of two E1 trimers on the viral ori. Subsequently, two hexamers will be created. The double hexamer acts as a bi-directional helicase machinery and unwinds the viral DNA and then recruits the host DNA polymerase to start replication.</text>
</comment>
<feature type="modified residue" description="Phosphoserine; by host" evidence="15">
    <location>
        <position position="91"/>
    </location>
</feature>
<dbReference type="Pfam" id="PF00524">
    <property type="entry name" value="PPV_E1_N"/>
    <property type="match status" value="1"/>
</dbReference>
<comment type="PTM">
    <text evidence="15">Sumoylated.</text>
</comment>
<evidence type="ECO:0000256" key="10">
    <source>
        <dbReference type="ARBA" id="ARBA00023125"/>
    </source>
</evidence>
<evidence type="ECO:0000256" key="7">
    <source>
        <dbReference type="ARBA" id="ARBA00022801"/>
    </source>
</evidence>
<dbReference type="InterPro" id="IPR014015">
    <property type="entry name" value="Helicase_SF3_DNA-vir"/>
</dbReference>
<comment type="subunit">
    <text evidence="15">Can form hexamers. Interacts with E2 protein; this interaction increases E1 DNA binding specificity. Interacts with host DNA polymerase subunit POLA2. Interacts with host single stranded DNA-binding protein RPA1. Interacts with host TOP1; this interaction stimulates the enzymatic activity of TOP1.</text>
</comment>
<dbReference type="PROSITE" id="PS51206">
    <property type="entry name" value="SF3_HELICASE_1"/>
    <property type="match status" value="1"/>
</dbReference>
<evidence type="ECO:0000256" key="11">
    <source>
        <dbReference type="ARBA" id="ARBA00023235"/>
    </source>
</evidence>
<dbReference type="InterPro" id="IPR016393">
    <property type="entry name" value="Rep_E1_papillomaV"/>
</dbReference>
<keyword evidence="15" id="KW-0832">Ubl conjugation</keyword>
<evidence type="ECO:0000256" key="16">
    <source>
        <dbReference type="PIRNR" id="PIRNR003383"/>
    </source>
</evidence>
<evidence type="ECO:0000256" key="15">
    <source>
        <dbReference type="HAMAP-Rule" id="MF_04000"/>
    </source>
</evidence>
<dbReference type="Pfam" id="PF20450">
    <property type="entry name" value="PPV_E1_DBD"/>
    <property type="match status" value="1"/>
</dbReference>
<evidence type="ECO:0000313" key="18">
    <source>
        <dbReference type="EMBL" id="QIA98988.1"/>
    </source>
</evidence>
<keyword evidence="8 15" id="KW-0347">Helicase</keyword>
<dbReference type="Gene3D" id="3.40.50.300">
    <property type="entry name" value="P-loop containing nucleotide triphosphate hydrolases"/>
    <property type="match status" value="1"/>
</dbReference>
<dbReference type="GO" id="GO:0016817">
    <property type="term" value="F:hydrolase activity, acting on acid anhydrides"/>
    <property type="evidence" value="ECO:0007669"/>
    <property type="project" value="InterPro"/>
</dbReference>
<dbReference type="Proteomes" id="UP001237300">
    <property type="component" value="Segment"/>
</dbReference>
<organism evidence="18">
    <name type="scientific">Callithrix penicillata papillomavirus type 1</name>
    <dbReference type="NCBI Taxonomy" id="2704503"/>
    <lineage>
        <taxon>Viruses</taxon>
        <taxon>Monodnaviria</taxon>
        <taxon>Shotokuvirae</taxon>
        <taxon>Cossaviricota</taxon>
        <taxon>Papovaviricetes</taxon>
        <taxon>Zurhausenvirales</taxon>
        <taxon>Papillomaviridae</taxon>
        <taxon>primate papillomaviruses</taxon>
    </lineage>
</organism>
<sequence length="595" mass="67835">MGDKKGSKNLDDWLIINEAEVDELEAVDSFEDLFENSGSDISDLIDDSVLDQGNSLALFREQTEACDAAIIKFLKRKQTPSPEQESVAALSPRLASVSISASGGHKSKRKLFDDSGIENDEIEDRHGTQVETETDNASFGVAAPEPVAILRSSNKNATLLAKFKECFEVSFTEITRVYKSEKSTCVSWVVAAMQQAENILEAAKTLLQQHTVYLQMIMYGFNALYLLEFKVPKSKSTVRNMFSTMLNINEELILLNPPKIKSVPVALYFWKKSLSNVSYQHGEVPDWITQQTMVCHQMGAQPENFELAQMIQWAYDNEMVDEGSIAYNYAAIAHEDKNAMAWLKSNQHAKYVRDCAYMVQLIKRQEMKEMSMPAWIHKCCNAVPDEEGDWKTICHFLKYQGVNIVAFLGALRLFFKCTPKKQCIVFYGPSDTGKSMFAFSLIKFLCGKVISYANSQSHFWLQPLRDCKVALLDDATYSCWQYIDVYLRTALDGHPVSMDAKHKNPFQMKVPPMFITTNVDVMQDQTLMYLHSRVQVFAFPNKVPLNAEGESEYRFTDKNWKFFFRKLTKQLDLTYEDGEADRTFRFDTRGITGDL</sequence>
<evidence type="ECO:0000256" key="8">
    <source>
        <dbReference type="ARBA" id="ARBA00022806"/>
    </source>
</evidence>
<feature type="domain" description="SF3 helicase" evidence="17">
    <location>
        <begin position="388"/>
        <end position="552"/>
    </location>
</feature>
<dbReference type="GO" id="GO:0006260">
    <property type="term" value="P:DNA replication"/>
    <property type="evidence" value="ECO:0007669"/>
    <property type="project" value="UniProtKB-UniRule"/>
</dbReference>
<comment type="catalytic activity">
    <reaction evidence="13 15 16">
        <text>ATP + H2O = ADP + phosphate + H(+)</text>
        <dbReference type="Rhea" id="RHEA:13065"/>
        <dbReference type="ChEBI" id="CHEBI:15377"/>
        <dbReference type="ChEBI" id="CHEBI:15378"/>
        <dbReference type="ChEBI" id="CHEBI:30616"/>
        <dbReference type="ChEBI" id="CHEBI:43474"/>
        <dbReference type="ChEBI" id="CHEBI:456216"/>
        <dbReference type="EC" id="5.6.2.4"/>
    </reaction>
</comment>
<dbReference type="PIRSF" id="PIRSF003383">
    <property type="entry name" value="Rep_E1_papillomaV"/>
    <property type="match status" value="1"/>
</dbReference>
<comment type="function">
    <text evidence="16">ATP-dependent DNA helicase required for initiation of viral DNA replication. It forms a complex with the viral E2 protein. The E1-E2 complex binds to the replication origin which contains binding sites for both proteins.</text>
</comment>
<evidence type="ECO:0000256" key="13">
    <source>
        <dbReference type="ARBA" id="ARBA00048988"/>
    </source>
</evidence>
<comment type="similarity">
    <text evidence="15 16">Belongs to the papillomaviridae E1 protein family.</text>
</comment>
<evidence type="ECO:0000256" key="2">
    <source>
        <dbReference type="ARBA" id="ARBA00022518"/>
    </source>
</evidence>
<dbReference type="EMBL" id="MN535763">
    <property type="protein sequence ID" value="QIA98988.1"/>
    <property type="molecule type" value="Genomic_DNA"/>
</dbReference>
<protein>
    <recommendedName>
        <fullName evidence="15 16">Replication protein E1</fullName>
        <ecNumber evidence="15 16">5.6.2.4</ecNumber>
    </recommendedName>
    <alternativeName>
        <fullName evidence="15">ATP-dependent helicase E1</fullName>
    </alternativeName>
    <alternativeName>
        <fullName evidence="15">DNA 3'-5' helicase E1</fullName>
    </alternativeName>
</protein>
<feature type="short sequence motif" description="Nuclear localization signal" evidence="15">
    <location>
        <begin position="75"/>
        <end position="77"/>
    </location>
</feature>
<proteinExistence type="inferred from homology"/>
<keyword evidence="6 15" id="KW-0547">Nucleotide-binding</keyword>
<comment type="subcellular location">
    <subcellularLocation>
        <location evidence="1 15">Host nucleus</location>
    </subcellularLocation>
</comment>
<dbReference type="InterPro" id="IPR037102">
    <property type="entry name" value="Znf_lg_T-Ag_D1_dom_sf"/>
</dbReference>
<dbReference type="InterPro" id="IPR046935">
    <property type="entry name" value="PPV_E1_DBD_sf"/>
</dbReference>
<accession>A0A6C0T9K2</accession>
<dbReference type="InterPro" id="IPR014000">
    <property type="entry name" value="PPV_DNA_helicase_E1_N"/>
</dbReference>
<dbReference type="GO" id="GO:0043138">
    <property type="term" value="F:3'-5' DNA helicase activity"/>
    <property type="evidence" value="ECO:0007669"/>
    <property type="project" value="UniProtKB-UniRule"/>
</dbReference>
<dbReference type="InterPro" id="IPR001177">
    <property type="entry name" value="PPV_DNA_helicase_E1_C"/>
</dbReference>
<evidence type="ECO:0000256" key="9">
    <source>
        <dbReference type="ARBA" id="ARBA00022840"/>
    </source>
</evidence>
<keyword evidence="11 15" id="KW-0413">Isomerase</keyword>
<dbReference type="EC" id="5.6.2.4" evidence="15 16"/>
<keyword evidence="9 15" id="KW-0067">ATP-binding</keyword>
<evidence type="ECO:0000256" key="3">
    <source>
        <dbReference type="ARBA" id="ARBA00022553"/>
    </source>
</evidence>
<evidence type="ECO:0000256" key="14">
    <source>
        <dbReference type="ARBA" id="ARBA00093297"/>
    </source>
</evidence>
<feature type="modified residue" description="Phosphoserine; by host" evidence="15">
    <location>
        <position position="81"/>
    </location>
</feature>
<dbReference type="GO" id="GO:0003677">
    <property type="term" value="F:DNA binding"/>
    <property type="evidence" value="ECO:0007669"/>
    <property type="project" value="UniProtKB-UniRule"/>
</dbReference>
<keyword evidence="2 15" id="KW-0244">Early protein</keyword>
<evidence type="ECO:0000256" key="4">
    <source>
        <dbReference type="ARBA" id="ARBA00022562"/>
    </source>
</evidence>
<keyword evidence="4 15" id="KW-1048">Host nucleus</keyword>
<dbReference type="Gene3D" id="3.40.1310.10">
    <property type="match status" value="1"/>
</dbReference>
<dbReference type="SUPFAM" id="SSF52540">
    <property type="entry name" value="P-loop containing nucleoside triphosphate hydrolases"/>
    <property type="match status" value="1"/>
</dbReference>
<dbReference type="InterPro" id="IPR046832">
    <property type="entry name" value="PPV_E1_DBD"/>
</dbReference>
<keyword evidence="10 15" id="KW-0238">DNA-binding</keyword>
<comment type="caution">
    <text evidence="15">Lacks conserved residue(s) required for the propagation of feature annotation.</text>
</comment>
<keyword evidence="5 15" id="KW-0235">DNA replication</keyword>
<feature type="short sequence motif" description="Nuclear export signal" evidence="15">
    <location>
        <begin position="90"/>
        <end position="99"/>
    </location>
</feature>
<evidence type="ECO:0000256" key="6">
    <source>
        <dbReference type="ARBA" id="ARBA00022741"/>
    </source>
</evidence>
<comment type="PTM">
    <text evidence="15">Phosphorylated.</text>
</comment>
<feature type="cross-link" description="Glycyl lysine isopeptide (Lys-Gly) (interchain with G-Cter in SUMO)" evidence="15">
    <location>
        <position position="509"/>
    </location>
</feature>
<name>A0A6C0T9K2_9PAPI</name>
<dbReference type="SUPFAM" id="SSF55464">
    <property type="entry name" value="Origin of replication-binding domain, RBD-like"/>
    <property type="match status" value="1"/>
</dbReference>
<evidence type="ECO:0000256" key="12">
    <source>
        <dbReference type="ARBA" id="ARBA00034617"/>
    </source>
</evidence>
<reference evidence="18" key="1">
    <citation type="submission" date="2019-10" db="EMBL/GenBank/DDBJ databases">
        <title>The Characterization of Two Novel Neotropical Primate Papillomaviruses Support the Ancient Intrahost Viral Diversity Model.</title>
        <authorList>
            <person name="D'arc M."/>
            <person name="Moreira F.R.R."/>
            <person name="Dias C.A."/>
            <person name="Souza A.R."/>
            <person name="Soares M.A."/>
            <person name="Tavares M."/>
            <person name="Santos A.F.A."/>
        </authorList>
    </citation>
    <scope>NUCLEOTIDE SEQUENCE</scope>
</reference>
<evidence type="ECO:0000256" key="1">
    <source>
        <dbReference type="ARBA" id="ARBA00004147"/>
    </source>
</evidence>
<keyword evidence="3 15" id="KW-0597">Phosphoprotein</keyword>
<dbReference type="InterPro" id="IPR027417">
    <property type="entry name" value="P-loop_NTPase"/>
</dbReference>
<keyword evidence="7 15" id="KW-0378">Hydrolase</keyword>
<dbReference type="GO" id="GO:0005524">
    <property type="term" value="F:ATP binding"/>
    <property type="evidence" value="ECO:0007669"/>
    <property type="project" value="UniProtKB-UniRule"/>
</dbReference>
<feature type="binding site" evidence="15">
    <location>
        <begin position="428"/>
        <end position="435"/>
    </location>
    <ligand>
        <name>ATP</name>
        <dbReference type="ChEBI" id="CHEBI:30616"/>
    </ligand>
</feature>
<dbReference type="Pfam" id="PF00519">
    <property type="entry name" value="PPV_E1_C"/>
    <property type="match status" value="1"/>
</dbReference>
<evidence type="ECO:0000259" key="17">
    <source>
        <dbReference type="PROSITE" id="PS51206"/>
    </source>
</evidence>
<dbReference type="Gene3D" id="1.10.10.510">
    <property type="entry name" value="Zinc finger, large T-antigen D1 domain"/>
    <property type="match status" value="1"/>
</dbReference>
<keyword evidence="15" id="KW-1017">Isopeptide bond</keyword>
<gene>
    <name evidence="15 18" type="primary">E1</name>
</gene>
<dbReference type="HAMAP" id="MF_04000">
    <property type="entry name" value="PPV_E1"/>
    <property type="match status" value="1"/>
</dbReference>
<dbReference type="GO" id="GO:0042025">
    <property type="term" value="C:host cell nucleus"/>
    <property type="evidence" value="ECO:0007669"/>
    <property type="project" value="UniProtKB-SubCell"/>
</dbReference>
<comment type="catalytic activity">
    <reaction evidence="12 15">
        <text>Couples ATP hydrolysis with the unwinding of duplex DNA by translocating in the 3'-5' direction.</text>
        <dbReference type="EC" id="5.6.2.4"/>
    </reaction>
</comment>
<evidence type="ECO:0000256" key="5">
    <source>
        <dbReference type="ARBA" id="ARBA00022705"/>
    </source>
</evidence>